<evidence type="ECO:0000313" key="10">
    <source>
        <dbReference type="Proteomes" id="UP001497514"/>
    </source>
</evidence>
<dbReference type="Proteomes" id="UP001497514">
    <property type="component" value="Chromosome"/>
</dbReference>
<dbReference type="Pfam" id="PF13091">
    <property type="entry name" value="PLDc_2"/>
    <property type="match status" value="1"/>
</dbReference>
<evidence type="ECO:0000256" key="5">
    <source>
        <dbReference type="ARBA" id="ARBA00022963"/>
    </source>
</evidence>
<dbReference type="InterPro" id="IPR051406">
    <property type="entry name" value="PLD_domain"/>
</dbReference>
<name>A0ABP1EHN7_9FLAO</name>
<accession>A0ABP1EHN7</accession>
<keyword evidence="4" id="KW-0378">Hydrolase</keyword>
<comment type="catalytic activity">
    <reaction evidence="1">
        <text>a 1,2-diacyl-sn-glycero-3-phosphocholine + H2O = a 1,2-diacyl-sn-glycero-3-phosphate + choline + H(+)</text>
        <dbReference type="Rhea" id="RHEA:14445"/>
        <dbReference type="ChEBI" id="CHEBI:15354"/>
        <dbReference type="ChEBI" id="CHEBI:15377"/>
        <dbReference type="ChEBI" id="CHEBI:15378"/>
        <dbReference type="ChEBI" id="CHEBI:57643"/>
        <dbReference type="ChEBI" id="CHEBI:58608"/>
        <dbReference type="EC" id="3.1.4.4"/>
    </reaction>
</comment>
<evidence type="ECO:0000256" key="6">
    <source>
        <dbReference type="ARBA" id="ARBA00023098"/>
    </source>
</evidence>
<dbReference type="PANTHER" id="PTHR43856:SF1">
    <property type="entry name" value="MITOCHONDRIAL CARDIOLIPIN HYDROLASE"/>
    <property type="match status" value="1"/>
</dbReference>
<organism evidence="9 10">
    <name type="scientific">Tenacibaculum dicentrarchi</name>
    <dbReference type="NCBI Taxonomy" id="669041"/>
    <lineage>
        <taxon>Bacteria</taxon>
        <taxon>Pseudomonadati</taxon>
        <taxon>Bacteroidota</taxon>
        <taxon>Flavobacteriia</taxon>
        <taxon>Flavobacteriales</taxon>
        <taxon>Flavobacteriaceae</taxon>
        <taxon>Tenacibaculum</taxon>
    </lineage>
</organism>
<proteinExistence type="inferred from homology"/>
<sequence>MQIDSYFTKQIDVRQIIIEQLDNATSKVFIAVAWFTDTILFKKLLELQEKGVSIELIVTKHKFNTDSRNNYQLIDENGFFAEIGNDNQLMHMKFCIIDYSIVISGSANWSNRAFTVNNEEVTIVSENQQRSNDFIEEFERLKELSGKIKKYEEALDISKAFKYFKLIKAFVDLGETANIQPYIYKLKLIKKLTPITNLLLAGNYDLAFIEIDKFEKSYTQLIDITAIEKSQIASQIKLLSYQIEILEIEKTEIEARIVQFNHRYIIELNPLISKIIALKKKIYEKFKKHGIVDDTYKKIEEEFNQKNREYQEELEIEIPELNNNDVIDIKKMHREAVKLCHPDSSNCIYEDKNEAARIFNELTNAVKVNDIKRVRYLWNELKQGTPISDINKYGELEHLRVKLETIKMKYNYLFNELSLIQESETCQIILKIDDWGTYFESQKKLLKQEYKNLIEKHVKHE</sequence>
<feature type="coiled-coil region" evidence="7">
    <location>
        <begin position="236"/>
        <end position="263"/>
    </location>
</feature>
<evidence type="ECO:0000256" key="3">
    <source>
        <dbReference type="ARBA" id="ARBA00012027"/>
    </source>
</evidence>
<evidence type="ECO:0000256" key="2">
    <source>
        <dbReference type="ARBA" id="ARBA00008664"/>
    </source>
</evidence>
<comment type="similarity">
    <text evidence="2">Belongs to the phospholipase D family.</text>
</comment>
<keyword evidence="7" id="KW-0175">Coiled coil</keyword>
<gene>
    <name evidence="9" type="ORF">TD3509T_0968</name>
</gene>
<evidence type="ECO:0000256" key="7">
    <source>
        <dbReference type="SAM" id="Coils"/>
    </source>
</evidence>
<dbReference type="SUPFAM" id="SSF56024">
    <property type="entry name" value="Phospholipase D/nuclease"/>
    <property type="match status" value="1"/>
</dbReference>
<dbReference type="InterPro" id="IPR025202">
    <property type="entry name" value="PLD-like_dom"/>
</dbReference>
<evidence type="ECO:0000256" key="1">
    <source>
        <dbReference type="ARBA" id="ARBA00000798"/>
    </source>
</evidence>
<dbReference type="RefSeq" id="WP_101901960.1">
    <property type="nucleotide sequence ID" value="NZ_OZ038524.1"/>
</dbReference>
<keyword evidence="5" id="KW-0442">Lipid degradation</keyword>
<dbReference type="InterPro" id="IPR036869">
    <property type="entry name" value="J_dom_sf"/>
</dbReference>
<evidence type="ECO:0000259" key="8">
    <source>
        <dbReference type="PROSITE" id="PS50035"/>
    </source>
</evidence>
<keyword evidence="6" id="KW-0443">Lipid metabolism</keyword>
<evidence type="ECO:0000313" key="9">
    <source>
        <dbReference type="EMBL" id="CAL2080244.1"/>
    </source>
</evidence>
<dbReference type="SUPFAM" id="SSF46565">
    <property type="entry name" value="Chaperone J-domain"/>
    <property type="match status" value="1"/>
</dbReference>
<feature type="domain" description="PLD phosphodiesterase" evidence="8">
    <location>
        <begin position="86"/>
        <end position="113"/>
    </location>
</feature>
<dbReference type="EMBL" id="OZ038524">
    <property type="protein sequence ID" value="CAL2080244.1"/>
    <property type="molecule type" value="Genomic_DNA"/>
</dbReference>
<dbReference type="PROSITE" id="PS50035">
    <property type="entry name" value="PLD"/>
    <property type="match status" value="1"/>
</dbReference>
<dbReference type="Gene3D" id="3.30.870.10">
    <property type="entry name" value="Endonuclease Chain A"/>
    <property type="match status" value="1"/>
</dbReference>
<dbReference type="InterPro" id="IPR001736">
    <property type="entry name" value="PLipase_D/transphosphatidylase"/>
</dbReference>
<evidence type="ECO:0000256" key="4">
    <source>
        <dbReference type="ARBA" id="ARBA00022801"/>
    </source>
</evidence>
<protein>
    <recommendedName>
        <fullName evidence="3">phospholipase D</fullName>
        <ecNumber evidence="3">3.1.4.4</ecNumber>
    </recommendedName>
</protein>
<keyword evidence="10" id="KW-1185">Reference proteome</keyword>
<dbReference type="EC" id="3.1.4.4" evidence="3"/>
<reference evidence="9 10" key="1">
    <citation type="submission" date="2024-05" db="EMBL/GenBank/DDBJ databases">
        <authorList>
            <person name="Duchaud E."/>
        </authorList>
    </citation>
    <scope>NUCLEOTIDE SEQUENCE [LARGE SCALE GENOMIC DNA]</scope>
    <source>
        <strain evidence="9">Ena-SAMPLE-TAB-13-05-2024-13:56:06:370-140309</strain>
    </source>
</reference>
<dbReference type="PANTHER" id="PTHR43856">
    <property type="entry name" value="CARDIOLIPIN HYDROLASE"/>
    <property type="match status" value="1"/>
</dbReference>